<evidence type="ECO:0000313" key="7">
    <source>
        <dbReference type="EMBL" id="GBG36366.1"/>
    </source>
</evidence>
<protein>
    <submittedName>
        <fullName evidence="8">UPF0353 protein</fullName>
    </submittedName>
</protein>
<keyword evidence="3 5" id="KW-1133">Transmembrane helix</keyword>
<feature type="transmembrane region" description="Helical" evidence="5">
    <location>
        <begin position="63"/>
        <end position="81"/>
    </location>
</feature>
<feature type="domain" description="VWFA" evidence="6">
    <location>
        <begin position="94"/>
        <end position="294"/>
    </location>
</feature>
<keyword evidence="4 5" id="KW-0472">Membrane</keyword>
<dbReference type="EMBL" id="BQYH01000004">
    <property type="protein sequence ID" value="GKU70507.1"/>
    <property type="molecule type" value="Genomic_DNA"/>
</dbReference>
<keyword evidence="2 5" id="KW-0812">Transmembrane</keyword>
<gene>
    <name evidence="7" type="ORF">MmonteBS_07380</name>
    <name evidence="8" type="ORF">NJB18185_02840</name>
</gene>
<dbReference type="Proteomes" id="UP000245060">
    <property type="component" value="Unassembled WGS sequence"/>
</dbReference>
<proteinExistence type="predicted"/>
<dbReference type="PROSITE" id="PS50234">
    <property type="entry name" value="VWFA"/>
    <property type="match status" value="1"/>
</dbReference>
<reference evidence="7" key="1">
    <citation type="journal article" date="2018" name="Genome Announc.">
        <title>Draft Genome Sequence of Mycobacterium montefiorense Isolated from Japanese Black Salamander (Hynobius nigrescens).</title>
        <authorList>
            <person name="Fukano H."/>
            <person name="Yoshida M."/>
            <person name="Shimizu A."/>
            <person name="Iwao H."/>
            <person name="Katayama Y."/>
            <person name="Omatsu T."/>
            <person name="Mizutani T."/>
            <person name="Kurata O."/>
            <person name="Wada S."/>
            <person name="Hoshino Y."/>
        </authorList>
    </citation>
    <scope>NUCLEOTIDE SEQUENCE</scope>
    <source>
        <strain evidence="7">BS</strain>
    </source>
</reference>
<dbReference type="SUPFAM" id="SSF53300">
    <property type="entry name" value="vWA-like"/>
    <property type="match status" value="1"/>
</dbReference>
<reference evidence="9" key="2">
    <citation type="submission" date="2018-04" db="EMBL/GenBank/DDBJ databases">
        <title>Draft genome sequence of Mycobacterium montefiorense isolated from Japanese black salamander.</title>
        <authorList>
            <person name="Fukano H."/>
            <person name="Yoshida M."/>
            <person name="Shimizu A."/>
            <person name="Iwao H."/>
            <person name="Kurata O."/>
            <person name="Katayama Y."/>
            <person name="Omatsu T."/>
            <person name="Mizutani T."/>
            <person name="Wada S."/>
            <person name="Hoshino Y."/>
        </authorList>
    </citation>
    <scope>NUCLEOTIDE SEQUENCE [LARGE SCALE GENOMIC DNA]</scope>
    <source>
        <strain evidence="9">BS</strain>
    </source>
</reference>
<comment type="caution">
    <text evidence="8">The sequence shown here is derived from an EMBL/GenBank/DDBJ whole genome shotgun (WGS) entry which is preliminary data.</text>
</comment>
<dbReference type="Pfam" id="PF13519">
    <property type="entry name" value="VWA_2"/>
    <property type="match status" value="1"/>
</dbReference>
<evidence type="ECO:0000313" key="10">
    <source>
        <dbReference type="Proteomes" id="UP001139505"/>
    </source>
</evidence>
<dbReference type="PANTHER" id="PTHR22550:SF5">
    <property type="entry name" value="LEUCINE ZIPPER PROTEIN 4"/>
    <property type="match status" value="1"/>
</dbReference>
<dbReference type="EMBL" id="BFCH01000006">
    <property type="protein sequence ID" value="GBG36366.1"/>
    <property type="molecule type" value="Genomic_DNA"/>
</dbReference>
<feature type="transmembrane region" description="Helical" evidence="5">
    <location>
        <begin position="14"/>
        <end position="34"/>
    </location>
</feature>
<dbReference type="SMART" id="SM00327">
    <property type="entry name" value="VWA"/>
    <property type="match status" value="1"/>
</dbReference>
<sequence length="331" mass="35162">MLGPLTTSGFEHKWWFLFVFVVIGLVGLYVLALISRRRRLLRFANMDILERVAPTGSRRWRHLPAILLVVALLASTVGLAGPTHSVQIPRNRAVVMLLIQVSPAMTATDMAPSRLVAAQQAGRQITEQLPAGINLGLIAFSGTPAVLVSPTIDHQATMTAIDKLQVSYRTAVGDAIFAALQSIATVGAVLGGGSGAPPARIVLESTGRENHPPDPDNPRGEFTAARAARDQGVPISTIAFGTPNGTIQLDGAHVSVPVEDDALKRVAQLSGGHAFHVDNTAELKTAYASIQQQIGYETVRGDNSTSWFRLGVLLLVCAALAGLLINRTLPN</sequence>
<organism evidence="8 10">
    <name type="scientific">Mycobacterium montefiorense</name>
    <dbReference type="NCBI Taxonomy" id="154654"/>
    <lineage>
        <taxon>Bacteria</taxon>
        <taxon>Bacillati</taxon>
        <taxon>Actinomycetota</taxon>
        <taxon>Actinomycetes</taxon>
        <taxon>Mycobacteriales</taxon>
        <taxon>Mycobacteriaceae</taxon>
        <taxon>Mycobacterium</taxon>
        <taxon>Mycobacterium simiae complex</taxon>
    </lineage>
</organism>
<dbReference type="AlphaFoldDB" id="A0AA37PIP4"/>
<reference evidence="8" key="3">
    <citation type="journal article" date="2022" name="Microbiol. Resour. Announc.">
        <title>Draft Genome Sequences of Eight Mycobacterium montefiorense Strains Isolated from Salamanders in Captivity.</title>
        <authorList>
            <person name="Komine T."/>
            <person name="Ihara H."/>
            <person name="Fukano H."/>
            <person name="Hoshino Y."/>
            <person name="Kurata O."/>
            <person name="Wada S."/>
        </authorList>
    </citation>
    <scope>NUCLEOTIDE SEQUENCE</scope>
    <source>
        <strain evidence="8">NJB18185</strain>
    </source>
</reference>
<evidence type="ECO:0000256" key="5">
    <source>
        <dbReference type="SAM" id="Phobius"/>
    </source>
</evidence>
<dbReference type="PANTHER" id="PTHR22550">
    <property type="entry name" value="SPORE GERMINATION PROTEIN"/>
    <property type="match status" value="1"/>
</dbReference>
<dbReference type="InterPro" id="IPR050768">
    <property type="entry name" value="UPF0353/GerABKA_families"/>
</dbReference>
<accession>A0AA37PIP4</accession>
<dbReference type="InterPro" id="IPR002035">
    <property type="entry name" value="VWF_A"/>
</dbReference>
<feature type="transmembrane region" description="Helical" evidence="5">
    <location>
        <begin position="307"/>
        <end position="325"/>
    </location>
</feature>
<reference evidence="8" key="4">
    <citation type="submission" date="2022-04" db="EMBL/GenBank/DDBJ databases">
        <authorList>
            <person name="Komine T."/>
            <person name="Fukano H."/>
            <person name="Wada S."/>
        </authorList>
    </citation>
    <scope>NUCLEOTIDE SEQUENCE</scope>
    <source>
        <strain evidence="8">NJB18185</strain>
    </source>
</reference>
<dbReference type="NCBIfam" id="NF010238">
    <property type="entry name" value="PRK13685.1"/>
    <property type="match status" value="1"/>
</dbReference>
<evidence type="ECO:0000313" key="9">
    <source>
        <dbReference type="Proteomes" id="UP000245060"/>
    </source>
</evidence>
<dbReference type="Proteomes" id="UP001139505">
    <property type="component" value="Unassembled WGS sequence"/>
</dbReference>
<evidence type="ECO:0000256" key="3">
    <source>
        <dbReference type="ARBA" id="ARBA00022989"/>
    </source>
</evidence>
<evidence type="ECO:0000313" key="8">
    <source>
        <dbReference type="EMBL" id="GKU70507.1"/>
    </source>
</evidence>
<keyword evidence="9" id="KW-1185">Reference proteome</keyword>
<name>A0AA37PIP4_9MYCO</name>
<dbReference type="InterPro" id="IPR036465">
    <property type="entry name" value="vWFA_dom_sf"/>
</dbReference>
<dbReference type="Gene3D" id="3.40.50.410">
    <property type="entry name" value="von Willebrand factor, type A domain"/>
    <property type="match status" value="1"/>
</dbReference>
<evidence type="ECO:0000259" key="6">
    <source>
        <dbReference type="PROSITE" id="PS50234"/>
    </source>
</evidence>
<evidence type="ECO:0000256" key="4">
    <source>
        <dbReference type="ARBA" id="ARBA00023136"/>
    </source>
</evidence>
<evidence type="ECO:0000256" key="2">
    <source>
        <dbReference type="ARBA" id="ARBA00022692"/>
    </source>
</evidence>
<keyword evidence="1" id="KW-1003">Cell membrane</keyword>
<evidence type="ECO:0000256" key="1">
    <source>
        <dbReference type="ARBA" id="ARBA00022475"/>
    </source>
</evidence>